<dbReference type="SUPFAM" id="SSF54928">
    <property type="entry name" value="RNA-binding domain, RBD"/>
    <property type="match status" value="1"/>
</dbReference>
<feature type="region of interest" description="Disordered" evidence="1">
    <location>
        <begin position="149"/>
        <end position="219"/>
    </location>
</feature>
<dbReference type="SMART" id="SM00360">
    <property type="entry name" value="RRM"/>
    <property type="match status" value="2"/>
</dbReference>
<dbReference type="InterPro" id="IPR012677">
    <property type="entry name" value="Nucleotide-bd_a/b_plait_sf"/>
</dbReference>
<organism evidence="3 4">
    <name type="scientific">Clonostachys solani</name>
    <dbReference type="NCBI Taxonomy" id="160281"/>
    <lineage>
        <taxon>Eukaryota</taxon>
        <taxon>Fungi</taxon>
        <taxon>Dikarya</taxon>
        <taxon>Ascomycota</taxon>
        <taxon>Pezizomycotina</taxon>
        <taxon>Sordariomycetes</taxon>
        <taxon>Hypocreomycetidae</taxon>
        <taxon>Hypocreales</taxon>
        <taxon>Bionectriaceae</taxon>
        <taxon>Clonostachys</taxon>
    </lineage>
</organism>
<comment type="caution">
    <text evidence="3">The sequence shown here is derived from an EMBL/GenBank/DDBJ whole genome shotgun (WGS) entry which is preliminary data.</text>
</comment>
<evidence type="ECO:0000259" key="2">
    <source>
        <dbReference type="SMART" id="SM00360"/>
    </source>
</evidence>
<protein>
    <recommendedName>
        <fullName evidence="2">RRM domain-containing protein</fullName>
    </recommendedName>
</protein>
<feature type="compositionally biased region" description="Polar residues" evidence="1">
    <location>
        <begin position="183"/>
        <end position="193"/>
    </location>
</feature>
<dbReference type="InterPro" id="IPR035979">
    <property type="entry name" value="RBD_domain_sf"/>
</dbReference>
<accession>A0A9N9Z5Q1</accession>
<feature type="domain" description="RRM" evidence="2">
    <location>
        <begin position="292"/>
        <end position="377"/>
    </location>
</feature>
<sequence length="398" mass="43853">MSLPFRPMGPVPHFMSSNPATTGQLPETRMKMVDPGVVTGVYYITFCNVCVRPGSVWSAILCAHVSDMLGEIQIPLHVTWQEMRRHISQVCEVDRVEIFTASTSGWVRLKGHHNFEKAWALLQHGYQNRDLRPSAKNCYDALPIKERFPEGHHTGHGQPVMAGSWPQMERDGPFSSHLYNYRSPETQASQPRTYTHPHASLPPQPVRTNNSDQIWSAPSTVANSGRSGYLLPMNTEIPASSAALTGGGQSCPQPPRASHARECSDDSAGRAAVANNSMPAKLTTPLDSGDRKILVKGFGSHADESEIRFWIFDTCGPLAMNIRRLDVPARQSGPRNSSSHKQICGYAFVVYRSPSAAAKAVDFLQNREYNGTPVTAQLIDDSERHSPVPTAPLRALKH</sequence>
<keyword evidence="4" id="KW-1185">Reference proteome</keyword>
<dbReference type="EMBL" id="CABFOC020000035">
    <property type="protein sequence ID" value="CAH0049385.1"/>
    <property type="molecule type" value="Genomic_DNA"/>
</dbReference>
<feature type="region of interest" description="Disordered" evidence="1">
    <location>
        <begin position="376"/>
        <end position="398"/>
    </location>
</feature>
<feature type="domain" description="RRM" evidence="2">
    <location>
        <begin position="62"/>
        <end position="134"/>
    </location>
</feature>
<feature type="compositionally biased region" description="Polar residues" evidence="1">
    <location>
        <begin position="15"/>
        <end position="25"/>
    </location>
</feature>
<dbReference type="OrthoDB" id="610462at2759"/>
<dbReference type="CDD" id="cd00590">
    <property type="entry name" value="RRM_SF"/>
    <property type="match status" value="1"/>
</dbReference>
<proteinExistence type="predicted"/>
<dbReference type="Gene3D" id="3.30.70.330">
    <property type="match status" value="1"/>
</dbReference>
<dbReference type="InterPro" id="IPR000504">
    <property type="entry name" value="RRM_dom"/>
</dbReference>
<dbReference type="AlphaFoldDB" id="A0A9N9Z5Q1"/>
<feature type="compositionally biased region" description="Polar residues" evidence="1">
    <location>
        <begin position="206"/>
        <end position="219"/>
    </location>
</feature>
<evidence type="ECO:0000256" key="1">
    <source>
        <dbReference type="SAM" id="MobiDB-lite"/>
    </source>
</evidence>
<dbReference type="Proteomes" id="UP000775872">
    <property type="component" value="Unassembled WGS sequence"/>
</dbReference>
<evidence type="ECO:0000313" key="3">
    <source>
        <dbReference type="EMBL" id="CAH0049385.1"/>
    </source>
</evidence>
<evidence type="ECO:0000313" key="4">
    <source>
        <dbReference type="Proteomes" id="UP000775872"/>
    </source>
</evidence>
<name>A0A9N9Z5Q1_9HYPO</name>
<gene>
    <name evidence="3" type="ORF">CSOL1703_00001341</name>
</gene>
<dbReference type="Pfam" id="PF00076">
    <property type="entry name" value="RRM_1"/>
    <property type="match status" value="1"/>
</dbReference>
<feature type="compositionally biased region" description="Basic and acidic residues" evidence="1">
    <location>
        <begin position="259"/>
        <end position="268"/>
    </location>
</feature>
<feature type="region of interest" description="Disordered" evidence="1">
    <location>
        <begin position="1"/>
        <end position="25"/>
    </location>
</feature>
<dbReference type="GO" id="GO:0003723">
    <property type="term" value="F:RNA binding"/>
    <property type="evidence" value="ECO:0007669"/>
    <property type="project" value="InterPro"/>
</dbReference>
<reference evidence="3" key="1">
    <citation type="submission" date="2021-10" db="EMBL/GenBank/DDBJ databases">
        <authorList>
            <person name="Piombo E."/>
        </authorList>
    </citation>
    <scope>NUCLEOTIDE SEQUENCE</scope>
</reference>
<feature type="region of interest" description="Disordered" evidence="1">
    <location>
        <begin position="240"/>
        <end position="284"/>
    </location>
</feature>